<name>A0A366M7E9_9ACTN</name>
<dbReference type="OrthoDB" id="194128at2"/>
<evidence type="ECO:0000313" key="3">
    <source>
        <dbReference type="Proteomes" id="UP000253303"/>
    </source>
</evidence>
<accession>A0A366M7E9</accession>
<keyword evidence="3" id="KW-1185">Reference proteome</keyword>
<dbReference type="InterPro" id="IPR029069">
    <property type="entry name" value="HotDog_dom_sf"/>
</dbReference>
<proteinExistence type="predicted"/>
<dbReference type="Pfam" id="PF03061">
    <property type="entry name" value="4HBT"/>
    <property type="match status" value="1"/>
</dbReference>
<protein>
    <submittedName>
        <fullName evidence="2">Acyl-CoA thioesterase</fullName>
    </submittedName>
</protein>
<dbReference type="EMBL" id="QMEY01000001">
    <property type="protein sequence ID" value="RBQ21469.1"/>
    <property type="molecule type" value="Genomic_DNA"/>
</dbReference>
<dbReference type="Proteomes" id="UP000253303">
    <property type="component" value="Unassembled WGS sequence"/>
</dbReference>
<dbReference type="AlphaFoldDB" id="A0A366M7E9"/>
<sequence length="162" mass="17966">MTTIEGGVHEPIQVHYDELDAMGLLHNSRYTLLVERAIVTYWARHGWAPDRARSKFKDVFLAVREVKMTYHMPVSGAGEVVVHFWIDRMGRTSAVYGFRVLSADRTVVHADGYRVNVNLDPATLRPEPFSAELRAAAEPLFIAKAAAEAAEEAAEAVEVAAC</sequence>
<organism evidence="2 3">
    <name type="scientific">Spongiactinospora rosea</name>
    <dbReference type="NCBI Taxonomy" id="2248750"/>
    <lineage>
        <taxon>Bacteria</taxon>
        <taxon>Bacillati</taxon>
        <taxon>Actinomycetota</taxon>
        <taxon>Actinomycetes</taxon>
        <taxon>Streptosporangiales</taxon>
        <taxon>Streptosporangiaceae</taxon>
        <taxon>Spongiactinospora</taxon>
    </lineage>
</organism>
<reference evidence="2 3" key="1">
    <citation type="submission" date="2018-06" db="EMBL/GenBank/DDBJ databases">
        <title>Sphaerisporangium craniellae sp. nov., isolated from a marine sponge in the South China Sea.</title>
        <authorList>
            <person name="Li L."/>
        </authorList>
    </citation>
    <scope>NUCLEOTIDE SEQUENCE [LARGE SCALE GENOMIC DNA]</scope>
    <source>
        <strain evidence="2 3">LHW63015</strain>
    </source>
</reference>
<dbReference type="InterPro" id="IPR006683">
    <property type="entry name" value="Thioestr_dom"/>
</dbReference>
<feature type="domain" description="Thioesterase" evidence="1">
    <location>
        <begin position="22"/>
        <end position="108"/>
    </location>
</feature>
<evidence type="ECO:0000259" key="1">
    <source>
        <dbReference type="Pfam" id="PF03061"/>
    </source>
</evidence>
<gene>
    <name evidence="2" type="ORF">DP939_01790</name>
</gene>
<evidence type="ECO:0000313" key="2">
    <source>
        <dbReference type="EMBL" id="RBQ21469.1"/>
    </source>
</evidence>
<comment type="caution">
    <text evidence="2">The sequence shown here is derived from an EMBL/GenBank/DDBJ whole genome shotgun (WGS) entry which is preliminary data.</text>
</comment>
<dbReference type="RefSeq" id="WP_113978061.1">
    <property type="nucleotide sequence ID" value="NZ_QMEY01000001.1"/>
</dbReference>
<dbReference type="Gene3D" id="3.10.129.10">
    <property type="entry name" value="Hotdog Thioesterase"/>
    <property type="match status" value="1"/>
</dbReference>
<dbReference type="SUPFAM" id="SSF54637">
    <property type="entry name" value="Thioesterase/thiol ester dehydrase-isomerase"/>
    <property type="match status" value="1"/>
</dbReference>
<dbReference type="CDD" id="cd00586">
    <property type="entry name" value="4HBT"/>
    <property type="match status" value="1"/>
</dbReference>